<dbReference type="Proteomes" id="UP000762676">
    <property type="component" value="Unassembled WGS sequence"/>
</dbReference>
<dbReference type="PANTHER" id="PTHR15126">
    <property type="entry name" value="SH3-BINDING"/>
    <property type="match status" value="1"/>
</dbReference>
<dbReference type="SMART" id="SM00233">
    <property type="entry name" value="PH"/>
    <property type="match status" value="1"/>
</dbReference>
<reference evidence="6 7" key="1">
    <citation type="journal article" date="2021" name="Elife">
        <title>Chloroplast acquisition without the gene transfer in kleptoplastic sea slugs, Plakobranchus ocellatus.</title>
        <authorList>
            <person name="Maeda T."/>
            <person name="Takahashi S."/>
            <person name="Yoshida T."/>
            <person name="Shimamura S."/>
            <person name="Takaki Y."/>
            <person name="Nagai Y."/>
            <person name="Toyoda A."/>
            <person name="Suzuki Y."/>
            <person name="Arimoto A."/>
            <person name="Ishii H."/>
            <person name="Satoh N."/>
            <person name="Nishiyama T."/>
            <person name="Hasebe M."/>
            <person name="Maruyama T."/>
            <person name="Minagawa J."/>
            <person name="Obokata J."/>
            <person name="Shigenobu S."/>
        </authorList>
    </citation>
    <scope>NUCLEOTIDE SEQUENCE [LARGE SCALE GENOMIC DNA]</scope>
</reference>
<dbReference type="EMBL" id="BMAT01010543">
    <property type="protein sequence ID" value="GFS27605.1"/>
    <property type="molecule type" value="Genomic_DNA"/>
</dbReference>
<dbReference type="SUPFAM" id="SSF56672">
    <property type="entry name" value="DNA/RNA polymerases"/>
    <property type="match status" value="1"/>
</dbReference>
<evidence type="ECO:0000256" key="3">
    <source>
        <dbReference type="SAM" id="MobiDB-lite"/>
    </source>
</evidence>
<dbReference type="SUPFAM" id="SSF50729">
    <property type="entry name" value="PH domain-like"/>
    <property type="match status" value="1"/>
</dbReference>
<dbReference type="Pfam" id="PF00017">
    <property type="entry name" value="SH2"/>
    <property type="match status" value="1"/>
</dbReference>
<accession>A0AAV4K0U2</accession>
<dbReference type="Gene3D" id="2.30.29.30">
    <property type="entry name" value="Pleckstrin-homology domain (PH domain)/Phosphotyrosine-binding domain (PTB)"/>
    <property type="match status" value="1"/>
</dbReference>
<organism evidence="6 7">
    <name type="scientific">Elysia marginata</name>
    <dbReference type="NCBI Taxonomy" id="1093978"/>
    <lineage>
        <taxon>Eukaryota</taxon>
        <taxon>Metazoa</taxon>
        <taxon>Spiralia</taxon>
        <taxon>Lophotrochozoa</taxon>
        <taxon>Mollusca</taxon>
        <taxon>Gastropoda</taxon>
        <taxon>Heterobranchia</taxon>
        <taxon>Euthyneura</taxon>
        <taxon>Panpulmonata</taxon>
        <taxon>Sacoglossa</taxon>
        <taxon>Placobranchoidea</taxon>
        <taxon>Plakobranchidae</taxon>
        <taxon>Elysia</taxon>
    </lineage>
</organism>
<evidence type="ECO:0000313" key="7">
    <source>
        <dbReference type="Proteomes" id="UP000762676"/>
    </source>
</evidence>
<feature type="region of interest" description="Disordered" evidence="3">
    <location>
        <begin position="278"/>
        <end position="381"/>
    </location>
</feature>
<proteinExistence type="predicted"/>
<dbReference type="InterPro" id="IPR035848">
    <property type="entry name" value="SH3BP2"/>
</dbReference>
<feature type="compositionally biased region" description="Polar residues" evidence="3">
    <location>
        <begin position="278"/>
        <end position="287"/>
    </location>
</feature>
<dbReference type="GO" id="GO:0007165">
    <property type="term" value="P:signal transduction"/>
    <property type="evidence" value="ECO:0007669"/>
    <property type="project" value="InterPro"/>
</dbReference>
<evidence type="ECO:0000259" key="5">
    <source>
        <dbReference type="PROSITE" id="PS50003"/>
    </source>
</evidence>
<dbReference type="PROSITE" id="PS50001">
    <property type="entry name" value="SH2"/>
    <property type="match status" value="1"/>
</dbReference>
<evidence type="ECO:0000259" key="4">
    <source>
        <dbReference type="PROSITE" id="PS50001"/>
    </source>
</evidence>
<evidence type="ECO:0000256" key="2">
    <source>
        <dbReference type="PROSITE-ProRule" id="PRU00191"/>
    </source>
</evidence>
<feature type="domain" description="SH2" evidence="4">
    <location>
        <begin position="386"/>
        <end position="484"/>
    </location>
</feature>
<dbReference type="GO" id="GO:0017124">
    <property type="term" value="F:SH3 domain binding"/>
    <property type="evidence" value="ECO:0007669"/>
    <property type="project" value="TreeGrafter"/>
</dbReference>
<name>A0AAV4K0U2_9GAST</name>
<comment type="caution">
    <text evidence="6">The sequence shown here is derived from an EMBL/GenBank/DDBJ whole genome shotgun (WGS) entry which is preliminary data.</text>
</comment>
<keyword evidence="1 2" id="KW-0727">SH2 domain</keyword>
<dbReference type="Pfam" id="PF00169">
    <property type="entry name" value="PH"/>
    <property type="match status" value="1"/>
</dbReference>
<evidence type="ECO:0000256" key="1">
    <source>
        <dbReference type="ARBA" id="ARBA00022999"/>
    </source>
</evidence>
<gene>
    <name evidence="6" type="ORF">ElyMa_005286000</name>
</gene>
<dbReference type="Gene3D" id="3.30.505.10">
    <property type="entry name" value="SH2 domain"/>
    <property type="match status" value="1"/>
</dbReference>
<dbReference type="PROSITE" id="PS50003">
    <property type="entry name" value="PH_DOMAIN"/>
    <property type="match status" value="1"/>
</dbReference>
<dbReference type="InterPro" id="IPR001849">
    <property type="entry name" value="PH_domain"/>
</dbReference>
<sequence>MHIELLQALGNWGIDQLTKLLNRIYDTGNIPKDMLISTFITLQKKPGATEFENHRTISLMSHTLKLLLRILLTRIRSKIKPEILETQFGFVANKGTTNAIFTMMMLMERFIETQKDLYLCFIDYSKAFDQKLEAMASLFDPGLLGVNSPLNCSCQELLSLSNPTQCGWLRRRCRRNKLHAKLKVFDWPQFYVIINDKCLYYFKSETSKKPSGAVSLYGYNRVFRSTEFKPTEVPWCFKVEHVQPGMKSFYFSTSSEKEMIKWMKAIKDEMMEANMGKSTLRNNSQGGPSDESASSWGSSEYNCLEEPIYDDGTTPDSRLSVFSETSFDDEKSTDDETDTLKSNASPLVRTHLDRHNPAKGLNNSIDGCDTESDTNDKDYSSQETDDYWGAIHFTGSKAEASVVISGIASNGVYLVRRSEDGLNVLQVYTDDSTTPRKYKIFITEDNRHTLSLLNGPYFDSLEEMLFHYYSHILPHTQHCLTVPYKLHPEFINNKKH</sequence>
<dbReference type="AlphaFoldDB" id="A0AAV4K0U2"/>
<dbReference type="SUPFAM" id="SSF55550">
    <property type="entry name" value="SH2 domain"/>
    <property type="match status" value="1"/>
</dbReference>
<keyword evidence="7" id="KW-1185">Reference proteome</keyword>
<dbReference type="InterPro" id="IPR000980">
    <property type="entry name" value="SH2"/>
</dbReference>
<dbReference type="InterPro" id="IPR036860">
    <property type="entry name" value="SH2_dom_sf"/>
</dbReference>
<evidence type="ECO:0000313" key="6">
    <source>
        <dbReference type="EMBL" id="GFS27605.1"/>
    </source>
</evidence>
<dbReference type="PANTHER" id="PTHR15126:SF4">
    <property type="entry name" value="SH3 DOMAIN-BINDING PROTEIN 2"/>
    <property type="match status" value="1"/>
</dbReference>
<dbReference type="InterPro" id="IPR011993">
    <property type="entry name" value="PH-like_dom_sf"/>
</dbReference>
<protein>
    <submittedName>
        <fullName evidence="6">SH3 domain-binding protein 2-like</fullName>
    </submittedName>
</protein>
<feature type="domain" description="PH" evidence="5">
    <location>
        <begin position="162"/>
        <end position="271"/>
    </location>
</feature>
<dbReference type="InterPro" id="IPR043502">
    <property type="entry name" value="DNA/RNA_pol_sf"/>
</dbReference>
<feature type="compositionally biased region" description="Low complexity" evidence="3">
    <location>
        <begin position="289"/>
        <end position="299"/>
    </location>
</feature>